<evidence type="ECO:0000313" key="1">
    <source>
        <dbReference type="EMBL" id="QHT92837.1"/>
    </source>
</evidence>
<dbReference type="AlphaFoldDB" id="A0A6C0ILS2"/>
<name>A0A6C0ILS2_9ZZZZ</name>
<proteinExistence type="predicted"/>
<protein>
    <submittedName>
        <fullName evidence="1">Uncharacterized protein</fullName>
    </submittedName>
</protein>
<dbReference type="EMBL" id="MN740194">
    <property type="protein sequence ID" value="QHT92837.1"/>
    <property type="molecule type" value="Genomic_DNA"/>
</dbReference>
<sequence>MSKGVKVYFCRTFFKSTYIMAFTRFHDDPCRIKKDLQELTGLGRYMLNVPGNGDKPYFMEDPYFRMQKWGSNLMTNTVNLESDLMGLTRSANRDCIGENNYKTHEVQTKKVTYPSMQPMTDQTRVTHPAWMYRDLEQVDWYTLPLNPQENVCLSFQNNLNTRLLEKDAYIACPPRTMLL</sequence>
<organism evidence="1">
    <name type="scientific">viral metagenome</name>
    <dbReference type="NCBI Taxonomy" id="1070528"/>
    <lineage>
        <taxon>unclassified sequences</taxon>
        <taxon>metagenomes</taxon>
        <taxon>organismal metagenomes</taxon>
    </lineage>
</organism>
<accession>A0A6C0ILS2</accession>
<reference evidence="1" key="1">
    <citation type="journal article" date="2020" name="Nature">
        <title>Giant virus diversity and host interactions through global metagenomics.</title>
        <authorList>
            <person name="Schulz F."/>
            <person name="Roux S."/>
            <person name="Paez-Espino D."/>
            <person name="Jungbluth S."/>
            <person name="Walsh D.A."/>
            <person name="Denef V.J."/>
            <person name="McMahon K.D."/>
            <person name="Konstantinidis K.T."/>
            <person name="Eloe-Fadrosh E.A."/>
            <person name="Kyrpides N.C."/>
            <person name="Woyke T."/>
        </authorList>
    </citation>
    <scope>NUCLEOTIDE SEQUENCE</scope>
    <source>
        <strain evidence="1">GVMAG-M-3300023184-89</strain>
    </source>
</reference>